<proteinExistence type="predicted"/>
<keyword evidence="2" id="KW-1185">Reference proteome</keyword>
<name>A0A2R8B0H0_9RHOB</name>
<protein>
    <submittedName>
        <fullName evidence="1">Uncharacterized protein</fullName>
    </submittedName>
</protein>
<dbReference type="GO" id="GO:0004622">
    <property type="term" value="F:phosphatidylcholine lysophospholipase activity"/>
    <property type="evidence" value="ECO:0007669"/>
    <property type="project" value="TreeGrafter"/>
</dbReference>
<accession>A0A2R8B0H0</accession>
<dbReference type="InterPro" id="IPR051532">
    <property type="entry name" value="Ester_Hydrolysis_Enzymes"/>
</dbReference>
<dbReference type="PANTHER" id="PTHR30383:SF5">
    <property type="entry name" value="SGNH HYDROLASE-TYPE ESTERASE DOMAIN-CONTAINING PROTEIN"/>
    <property type="match status" value="1"/>
</dbReference>
<reference evidence="2" key="1">
    <citation type="submission" date="2018-03" db="EMBL/GenBank/DDBJ databases">
        <authorList>
            <person name="Rodrigo-Torres L."/>
            <person name="Arahal R. D."/>
            <person name="Lucena T."/>
        </authorList>
    </citation>
    <scope>NUCLEOTIDE SEQUENCE [LARGE SCALE GENOMIC DNA]</scope>
    <source>
        <strain evidence="2">CECT 8871</strain>
    </source>
</reference>
<organism evidence="1 2">
    <name type="scientific">Pseudoprimorskyibacter insulae</name>
    <dbReference type="NCBI Taxonomy" id="1695997"/>
    <lineage>
        <taxon>Bacteria</taxon>
        <taxon>Pseudomonadati</taxon>
        <taxon>Pseudomonadota</taxon>
        <taxon>Alphaproteobacteria</taxon>
        <taxon>Rhodobacterales</taxon>
        <taxon>Paracoccaceae</taxon>
        <taxon>Pseudoprimorskyibacter</taxon>
    </lineage>
</organism>
<gene>
    <name evidence="1" type="ORF">PRI8871_03610</name>
</gene>
<dbReference type="PANTHER" id="PTHR30383">
    <property type="entry name" value="THIOESTERASE 1/PROTEASE 1/LYSOPHOSPHOLIPASE L1"/>
    <property type="match status" value="1"/>
</dbReference>
<sequence length="652" mass="71608">MKILVLGFSVTVENNGFVEQARARLSGPDAPVLVKTGMGGMQPYHGRYLFPSIIERHQPDAIVLDIATPAFRNFSTSQAPYKASLHSVLRTCRDQGIRLALLDLPRNDVDYADDWVTRYNAKVCARLGLPHHIVPLTDGLLRDEVHPTSEGQAIYADVLLDLMGQAALVPELPPEMIENLPWFDAVAVDDIAPPELPREHIDRGDLAVELVELAAGQTVEIDLGEPVKVCGLTSRMGPRTGTLELRMGGSTLRQASYDQFCYYNRVGAALFGGQNASAAKVCETLRITQLPDLPDVALRKGEADTGPRLGGLGHLFIETDAPRCARPGRRNTPMKVLVFGFSVTAETGGYVERCATICETELPGVEVVKVAIGGLQPDHARHLLEDVVATHAPDAIIMEVATAVYRLRPRSSAQIADHTAGMEAVFALCRERGMHCGILDLPLDGICDDDDWMAETDAGFSKRYNVPFHREPLNNALLRDNVHPNEEGKDHYARVLFELVEKVVRTRPDFAAMTAERSFGAYPVQTLDIPNGTFRQFSRAGFVTPMLELPEGRPIGINLPELVTVTGLIMLMGPKSGTLRLMVGDKVDKMYCYDRHCYYERVGGKPLTPRLASRIAVMQTPDLPPDDLLKGEKDLGPRSGGITHVLFERVSD</sequence>
<dbReference type="Proteomes" id="UP000244904">
    <property type="component" value="Unassembled WGS sequence"/>
</dbReference>
<dbReference type="OrthoDB" id="7846073at2"/>
<evidence type="ECO:0000313" key="1">
    <source>
        <dbReference type="EMBL" id="SPF81785.1"/>
    </source>
</evidence>
<dbReference type="SUPFAM" id="SSF52266">
    <property type="entry name" value="SGNH hydrolase"/>
    <property type="match status" value="2"/>
</dbReference>
<dbReference type="AlphaFoldDB" id="A0A2R8B0H0"/>
<evidence type="ECO:0000313" key="2">
    <source>
        <dbReference type="Proteomes" id="UP000244904"/>
    </source>
</evidence>
<dbReference type="EMBL" id="OMOJ01000014">
    <property type="protein sequence ID" value="SPF81785.1"/>
    <property type="molecule type" value="Genomic_DNA"/>
</dbReference>
<dbReference type="InterPro" id="IPR036514">
    <property type="entry name" value="SGNH_hydro_sf"/>
</dbReference>
<dbReference type="RefSeq" id="WP_108887564.1">
    <property type="nucleotide sequence ID" value="NZ_OMOJ01000014.1"/>
</dbReference>
<dbReference type="Gene3D" id="3.40.50.1110">
    <property type="entry name" value="SGNH hydrolase"/>
    <property type="match status" value="2"/>
</dbReference>